<dbReference type="PANTHER" id="PTHR11259">
    <property type="entry name" value="RAS-RELATED GTP BINDING RAG/GTR YEAST"/>
    <property type="match status" value="1"/>
</dbReference>
<dbReference type="EMBL" id="RIBY02001990">
    <property type="protein sequence ID" value="KAH9826366.1"/>
    <property type="molecule type" value="Genomic_DNA"/>
</dbReference>
<dbReference type="InterPro" id="IPR006762">
    <property type="entry name" value="Gtr1_RagA"/>
</dbReference>
<comment type="subunit">
    <text evidence="4">Component of the GSE complex.</text>
</comment>
<feature type="compositionally biased region" description="Basic residues" evidence="5">
    <location>
        <begin position="73"/>
        <end position="84"/>
    </location>
</feature>
<keyword evidence="2 4" id="KW-0547">Nucleotide-binding</keyword>
<dbReference type="Proteomes" id="UP001138500">
    <property type="component" value="Unassembled WGS sequence"/>
</dbReference>
<gene>
    <name evidence="6" type="ORF">Tdes44962_MAKER03498</name>
</gene>
<evidence type="ECO:0000313" key="6">
    <source>
        <dbReference type="EMBL" id="KAH9826366.1"/>
    </source>
</evidence>
<evidence type="ECO:0000256" key="5">
    <source>
        <dbReference type="SAM" id="MobiDB-lite"/>
    </source>
</evidence>
<feature type="compositionally biased region" description="Low complexity" evidence="5">
    <location>
        <begin position="32"/>
        <end position="43"/>
    </location>
</feature>
<dbReference type="SUPFAM" id="SSF52540">
    <property type="entry name" value="P-loop containing nucleoside triphosphate hydrolases"/>
    <property type="match status" value="1"/>
</dbReference>
<organism evidence="6 7">
    <name type="scientific">Teratosphaeria destructans</name>
    <dbReference type="NCBI Taxonomy" id="418781"/>
    <lineage>
        <taxon>Eukaryota</taxon>
        <taxon>Fungi</taxon>
        <taxon>Dikarya</taxon>
        <taxon>Ascomycota</taxon>
        <taxon>Pezizomycotina</taxon>
        <taxon>Dothideomycetes</taxon>
        <taxon>Dothideomycetidae</taxon>
        <taxon>Mycosphaerellales</taxon>
        <taxon>Teratosphaeriaceae</taxon>
        <taxon>Teratosphaeria</taxon>
    </lineage>
</organism>
<sequence>MRTLFGENILSPPIPSPPQRNPFELAFGSNASHTNSTVSSQSSPAKRDWLTHHYQTQRRDLGESTDSFDHACNGRHTRQTRRKGNPKLLFMGLRRHVNSAVAPQLSGKSSIQKVIFQKLSPADTLFLEPTSRIEWKQTKSFITFETGEVPAHLYGQLDSNADLRTIFPDAGAVIWVIDVQDEYLPSITEMVHVIVFLAEHHPRVNFEVFIHKTDGLSDEYKYDTFREVRQRVYDELSDLGHGDRSISYHQTNIFDHSIYEAMSRVVQRLLPQLPAMEALLNKLCSTCRIQKAYLFDTVSKIYVATDASPAFMRDYEACSDYVDVIVDIKQIYGWQKAGSDQSSHSDADEDNMGESMVTFDKSGDTYIYAREINEYLSLVCVMGKGSSADKRVLIDYNVTTLQEALLKIFKV</sequence>
<dbReference type="Gene3D" id="3.30.450.190">
    <property type="match status" value="1"/>
</dbReference>
<name>A0A9W7SPH6_9PEZI</name>
<comment type="similarity">
    <text evidence="1 4">Belongs to the GTR/RAG GTP-binding protein family.</text>
</comment>
<evidence type="ECO:0000256" key="4">
    <source>
        <dbReference type="RuleBase" id="RU367014"/>
    </source>
</evidence>
<dbReference type="PANTHER" id="PTHR11259:SF2">
    <property type="entry name" value="GH16429P"/>
    <property type="match status" value="1"/>
</dbReference>
<dbReference type="GO" id="GO:0009267">
    <property type="term" value="P:cellular response to starvation"/>
    <property type="evidence" value="ECO:0007669"/>
    <property type="project" value="TreeGrafter"/>
</dbReference>
<dbReference type="AlphaFoldDB" id="A0A9W7SPH6"/>
<keyword evidence="3 4" id="KW-0342">GTP-binding</keyword>
<comment type="caution">
    <text evidence="6">The sequence shown here is derived from an EMBL/GenBank/DDBJ whole genome shotgun (WGS) entry which is preliminary data.</text>
</comment>
<dbReference type="GO" id="GO:0003924">
    <property type="term" value="F:GTPase activity"/>
    <property type="evidence" value="ECO:0007669"/>
    <property type="project" value="UniProtKB-UniRule"/>
</dbReference>
<evidence type="ECO:0000256" key="2">
    <source>
        <dbReference type="ARBA" id="ARBA00022741"/>
    </source>
</evidence>
<keyword evidence="7" id="KW-1185">Reference proteome</keyword>
<dbReference type="GO" id="GO:0010507">
    <property type="term" value="P:negative regulation of autophagy"/>
    <property type="evidence" value="ECO:0007669"/>
    <property type="project" value="TreeGrafter"/>
</dbReference>
<comment type="function">
    <text evidence="4">GTPase involved in activation of the TORC1 signaling pathway, which promotes growth and represses autophagy in nutrient-rich conditions.</text>
</comment>
<dbReference type="Gene3D" id="3.40.50.300">
    <property type="entry name" value="P-loop containing nucleotide triphosphate hydrolases"/>
    <property type="match status" value="1"/>
</dbReference>
<proteinExistence type="inferred from homology"/>
<dbReference type="InterPro" id="IPR027417">
    <property type="entry name" value="P-loop_NTPase"/>
</dbReference>
<dbReference type="GO" id="GO:1904263">
    <property type="term" value="P:positive regulation of TORC1 signaling"/>
    <property type="evidence" value="ECO:0007669"/>
    <property type="project" value="TreeGrafter"/>
</dbReference>
<reference evidence="6 7" key="2">
    <citation type="journal article" date="2021" name="Curr. Genet.">
        <title>Genetic response to nitrogen starvation in the aggressive Eucalyptus foliar pathogen Teratosphaeria destructans.</title>
        <authorList>
            <person name="Havenga M."/>
            <person name="Wingfield B.D."/>
            <person name="Wingfield M.J."/>
            <person name="Dreyer L.L."/>
            <person name="Roets F."/>
            <person name="Aylward J."/>
        </authorList>
    </citation>
    <scope>NUCLEOTIDE SEQUENCE [LARGE SCALE GENOMIC DNA]</scope>
    <source>
        <strain evidence="6">CMW44962</strain>
    </source>
</reference>
<feature type="region of interest" description="Disordered" evidence="5">
    <location>
        <begin position="1"/>
        <end position="47"/>
    </location>
</feature>
<dbReference type="GO" id="GO:1990131">
    <property type="term" value="C:Gtr1-Gtr2 GTPase complex"/>
    <property type="evidence" value="ECO:0007669"/>
    <property type="project" value="UniProtKB-UniRule"/>
</dbReference>
<evidence type="ECO:0000256" key="1">
    <source>
        <dbReference type="ARBA" id="ARBA00007756"/>
    </source>
</evidence>
<dbReference type="GO" id="GO:0000329">
    <property type="term" value="C:fungal-type vacuole membrane"/>
    <property type="evidence" value="ECO:0007669"/>
    <property type="project" value="TreeGrafter"/>
</dbReference>
<protein>
    <recommendedName>
        <fullName evidence="4">GTP-binding protein</fullName>
    </recommendedName>
</protein>
<dbReference type="GO" id="GO:0005525">
    <property type="term" value="F:GTP binding"/>
    <property type="evidence" value="ECO:0007669"/>
    <property type="project" value="UniProtKB-UniRule"/>
</dbReference>
<feature type="region of interest" description="Disordered" evidence="5">
    <location>
        <begin position="60"/>
        <end position="84"/>
    </location>
</feature>
<dbReference type="GO" id="GO:0005634">
    <property type="term" value="C:nucleus"/>
    <property type="evidence" value="ECO:0007669"/>
    <property type="project" value="TreeGrafter"/>
</dbReference>
<dbReference type="OrthoDB" id="26136at2759"/>
<evidence type="ECO:0000256" key="3">
    <source>
        <dbReference type="ARBA" id="ARBA00023134"/>
    </source>
</evidence>
<reference evidence="6 7" key="1">
    <citation type="journal article" date="2018" name="IMA Fungus">
        <title>IMA Genome-F 10: Nine draft genome sequences of Claviceps purpurea s.lat., including C. arundinis, C. humidiphila, and C. cf. spartinae, pseudomolecules for the pitch canker pathogen Fusarium circinatum, draft genome of Davidsoniella eucalypti, Grosmannia galeiformis, Quambalaria eucalypti, and Teratosphaeria destructans.</title>
        <authorList>
            <person name="Wingfield B.D."/>
            <person name="Liu M."/>
            <person name="Nguyen H.D."/>
            <person name="Lane F.A."/>
            <person name="Morgan S.W."/>
            <person name="De Vos L."/>
            <person name="Wilken P.M."/>
            <person name="Duong T.A."/>
            <person name="Aylward J."/>
            <person name="Coetzee M.P."/>
            <person name="Dadej K."/>
            <person name="De Beer Z.W."/>
            <person name="Findlay W."/>
            <person name="Havenga M."/>
            <person name="Kolarik M."/>
            <person name="Menzies J.G."/>
            <person name="Naidoo K."/>
            <person name="Pochopski O."/>
            <person name="Shoukouhi P."/>
            <person name="Santana Q.C."/>
            <person name="Seifert K.A."/>
            <person name="Soal N."/>
            <person name="Steenkamp E.T."/>
            <person name="Tatham C.T."/>
            <person name="van der Nest M.A."/>
            <person name="Wingfield M.J."/>
        </authorList>
    </citation>
    <scope>NUCLEOTIDE SEQUENCE [LARGE SCALE GENOMIC DNA]</scope>
    <source>
        <strain evidence="6">CMW44962</strain>
    </source>
</reference>
<evidence type="ECO:0000313" key="7">
    <source>
        <dbReference type="Proteomes" id="UP001138500"/>
    </source>
</evidence>
<dbReference type="Pfam" id="PF04670">
    <property type="entry name" value="Gtr1_RagA"/>
    <property type="match status" value="1"/>
</dbReference>
<accession>A0A9W7SPH6</accession>